<name>A0A9W7L7X1_9STRA</name>
<dbReference type="Proteomes" id="UP001165065">
    <property type="component" value="Unassembled WGS sequence"/>
</dbReference>
<dbReference type="OrthoDB" id="10472987at2759"/>
<gene>
    <name evidence="3" type="ORF">TrCOL_g9970</name>
</gene>
<keyword evidence="2" id="KW-1133">Transmembrane helix</keyword>
<proteinExistence type="predicted"/>
<feature type="transmembrane region" description="Helical" evidence="2">
    <location>
        <begin position="209"/>
        <end position="227"/>
    </location>
</feature>
<feature type="transmembrane region" description="Helical" evidence="2">
    <location>
        <begin position="87"/>
        <end position="111"/>
    </location>
</feature>
<keyword evidence="2" id="KW-0472">Membrane</keyword>
<evidence type="ECO:0000313" key="3">
    <source>
        <dbReference type="EMBL" id="GMI36683.1"/>
    </source>
</evidence>
<evidence type="ECO:0000256" key="2">
    <source>
        <dbReference type="SAM" id="Phobius"/>
    </source>
</evidence>
<feature type="transmembrane region" description="Helical" evidence="2">
    <location>
        <begin position="427"/>
        <end position="452"/>
    </location>
</feature>
<feature type="transmembrane region" description="Helical" evidence="2">
    <location>
        <begin position="123"/>
        <end position="144"/>
    </location>
</feature>
<keyword evidence="4" id="KW-1185">Reference proteome</keyword>
<feature type="transmembrane region" description="Helical" evidence="2">
    <location>
        <begin position="156"/>
        <end position="175"/>
    </location>
</feature>
<reference evidence="4" key="1">
    <citation type="journal article" date="2023" name="Commun. Biol.">
        <title>Genome analysis of Parmales, the sister group of diatoms, reveals the evolutionary specialization of diatoms from phago-mixotrophs to photoautotrophs.</title>
        <authorList>
            <person name="Ban H."/>
            <person name="Sato S."/>
            <person name="Yoshikawa S."/>
            <person name="Yamada K."/>
            <person name="Nakamura Y."/>
            <person name="Ichinomiya M."/>
            <person name="Sato N."/>
            <person name="Blanc-Mathieu R."/>
            <person name="Endo H."/>
            <person name="Kuwata A."/>
            <person name="Ogata H."/>
        </authorList>
    </citation>
    <scope>NUCLEOTIDE SEQUENCE [LARGE SCALE GENOMIC DNA]</scope>
</reference>
<accession>A0A9W7L7X1</accession>
<comment type="caution">
    <text evidence="3">The sequence shown here is derived from an EMBL/GenBank/DDBJ whole genome shotgun (WGS) entry which is preliminary data.</text>
</comment>
<keyword evidence="2" id="KW-0812">Transmembrane</keyword>
<evidence type="ECO:0000256" key="1">
    <source>
        <dbReference type="SAM" id="MobiDB-lite"/>
    </source>
</evidence>
<feature type="transmembrane region" description="Helical" evidence="2">
    <location>
        <begin position="464"/>
        <end position="483"/>
    </location>
</feature>
<evidence type="ECO:0000313" key="4">
    <source>
        <dbReference type="Proteomes" id="UP001165065"/>
    </source>
</evidence>
<organism evidence="3 4">
    <name type="scientific">Triparma columacea</name>
    <dbReference type="NCBI Taxonomy" id="722753"/>
    <lineage>
        <taxon>Eukaryota</taxon>
        <taxon>Sar</taxon>
        <taxon>Stramenopiles</taxon>
        <taxon>Ochrophyta</taxon>
        <taxon>Bolidophyceae</taxon>
        <taxon>Parmales</taxon>
        <taxon>Triparmaceae</taxon>
        <taxon>Triparma</taxon>
    </lineage>
</organism>
<protein>
    <submittedName>
        <fullName evidence="3">Uncharacterized protein</fullName>
    </submittedName>
</protein>
<sequence>MMKTVPRPQSHSPVPKVVLGSSTIPDDTADAAAGSDRQSGRDRVSKSSKGRSWTMDTVSDVEDDIDANHDDSIGEEPPFTISNVLKILNILLSSTFSSLSAILTSSTFSLLTRTFSPGTGDNFGIRLVCSFLRVAVLITTLLNLQPRGRQLLGSALRLLTTIFVEMALLFSQPAFSTVVGGVFKGGDAAKAATGRMGREAWKIGGGGSWWSWGVLLLGAGCVVVEKVKPSHLARFNVKLPENENISTLLHYLRATGVTKLVFAVATAALWHRLYSDLVAFVTSGWVSPSSMTNLPPILLQSRHEVSLFEWSVPSWFARAFIILGDVLMSNPALSPPLGLAGTLMMGGGLHLAAIQPTAGFALNATCWALSTVCHLAFKEESKHPSTDIKGEFKGAGFASVTNPSSFGKSGSSKLSLFGRSFDDVCHYIFLFAVLLVRPRALSALLLLAFVYLKAPKRNNTYDRVFMALLAIIVLLHLNSGSGFLQTTRVASGLTILMLGGPYLKEIFVKERGMIWGKVKEGWRKATK</sequence>
<dbReference type="AlphaFoldDB" id="A0A9W7L7X1"/>
<dbReference type="EMBL" id="BRYA01000067">
    <property type="protein sequence ID" value="GMI36683.1"/>
    <property type="molecule type" value="Genomic_DNA"/>
</dbReference>
<feature type="region of interest" description="Disordered" evidence="1">
    <location>
        <begin position="1"/>
        <end position="55"/>
    </location>
</feature>